<dbReference type="OrthoDB" id="411372at2759"/>
<evidence type="ECO:0008006" key="11">
    <source>
        <dbReference type="Google" id="ProtNLM"/>
    </source>
</evidence>
<comment type="caution">
    <text evidence="9">The sequence shown here is derived from an EMBL/GenBank/DDBJ whole genome shotgun (WGS) entry which is preliminary data.</text>
</comment>
<feature type="domain" description="CHY-type" evidence="7">
    <location>
        <begin position="26"/>
        <end position="96"/>
    </location>
</feature>
<dbReference type="EMBL" id="JADGMS010000014">
    <property type="protein sequence ID" value="KAF9669369.1"/>
    <property type="molecule type" value="Genomic_DNA"/>
</dbReference>
<dbReference type="GO" id="GO:0061630">
    <property type="term" value="F:ubiquitin protein ligase activity"/>
    <property type="evidence" value="ECO:0007669"/>
    <property type="project" value="TreeGrafter"/>
</dbReference>
<feature type="region of interest" description="Disordered" evidence="5">
    <location>
        <begin position="1"/>
        <end position="36"/>
    </location>
</feature>
<proteinExistence type="predicted"/>
<feature type="domain" description="RING-type" evidence="6">
    <location>
        <begin position="214"/>
        <end position="257"/>
    </location>
</feature>
<dbReference type="InterPro" id="IPR037274">
    <property type="entry name" value="Znf_CHY_sf"/>
</dbReference>
<dbReference type="InterPro" id="IPR013083">
    <property type="entry name" value="Znf_RING/FYVE/PHD"/>
</dbReference>
<dbReference type="GO" id="GO:0005634">
    <property type="term" value="C:nucleus"/>
    <property type="evidence" value="ECO:0007669"/>
    <property type="project" value="TreeGrafter"/>
</dbReference>
<dbReference type="Proteomes" id="UP000657918">
    <property type="component" value="Unassembled WGS sequence"/>
</dbReference>
<keyword evidence="1" id="KW-0479">Metal-binding</keyword>
<dbReference type="SUPFAM" id="SSF57850">
    <property type="entry name" value="RING/U-box"/>
    <property type="match status" value="1"/>
</dbReference>
<gene>
    <name evidence="9" type="ORF">SADUNF_Sadunf14G0100500</name>
</gene>
<evidence type="ECO:0000259" key="8">
    <source>
        <dbReference type="PROSITE" id="PS51270"/>
    </source>
</evidence>
<dbReference type="PANTHER" id="PTHR21319">
    <property type="entry name" value="RING FINGER AND CHY ZINC FINGER DOMAIN-CONTAINING PROTEIN 1"/>
    <property type="match status" value="1"/>
</dbReference>
<dbReference type="PANTHER" id="PTHR21319:SF12">
    <property type="entry name" value="ZINC FINGER (C3HC4-TYPE RING FINGER) FAMILY PROTEIN"/>
    <property type="match status" value="1"/>
</dbReference>
<dbReference type="SUPFAM" id="SSF161219">
    <property type="entry name" value="CHY zinc finger-like"/>
    <property type="match status" value="1"/>
</dbReference>
<dbReference type="SUPFAM" id="SSF161245">
    <property type="entry name" value="Zinc hairpin stack"/>
    <property type="match status" value="1"/>
</dbReference>
<protein>
    <recommendedName>
        <fullName evidence="11">RING-type domain-containing protein</fullName>
    </recommendedName>
</protein>
<evidence type="ECO:0000313" key="10">
    <source>
        <dbReference type="Proteomes" id="UP000657918"/>
    </source>
</evidence>
<dbReference type="Pfam" id="PF05495">
    <property type="entry name" value="zf-CHY"/>
    <property type="match status" value="1"/>
</dbReference>
<dbReference type="Gene3D" id="3.30.40.10">
    <property type="entry name" value="Zinc/RING finger domain, C3HC4 (zinc finger)"/>
    <property type="match status" value="1"/>
</dbReference>
<accession>A0A835JJ14</accession>
<dbReference type="AlphaFoldDB" id="A0A835JJ14"/>
<dbReference type="PROSITE" id="PS50089">
    <property type="entry name" value="ZF_RING_2"/>
    <property type="match status" value="1"/>
</dbReference>
<evidence type="ECO:0000313" key="9">
    <source>
        <dbReference type="EMBL" id="KAF9669369.1"/>
    </source>
</evidence>
<evidence type="ECO:0000259" key="6">
    <source>
        <dbReference type="PROSITE" id="PS50089"/>
    </source>
</evidence>
<dbReference type="GO" id="GO:0008270">
    <property type="term" value="F:zinc ion binding"/>
    <property type="evidence" value="ECO:0007669"/>
    <property type="project" value="UniProtKB-KW"/>
</dbReference>
<dbReference type="InterPro" id="IPR017921">
    <property type="entry name" value="Znf_CTCHY"/>
</dbReference>
<dbReference type="Pfam" id="PF13639">
    <property type="entry name" value="zf-RING_2"/>
    <property type="match status" value="1"/>
</dbReference>
<keyword evidence="2 4" id="KW-0863">Zinc-finger</keyword>
<name>A0A835JJ14_9ROSI</name>
<dbReference type="PROSITE" id="PS51270">
    <property type="entry name" value="ZF_CTCHY"/>
    <property type="match status" value="1"/>
</dbReference>
<dbReference type="SMART" id="SM00184">
    <property type="entry name" value="RING"/>
    <property type="match status" value="1"/>
</dbReference>
<dbReference type="CDD" id="cd16464">
    <property type="entry name" value="RING-H2_Pirh2-like"/>
    <property type="match status" value="1"/>
</dbReference>
<dbReference type="GO" id="GO:0016567">
    <property type="term" value="P:protein ubiquitination"/>
    <property type="evidence" value="ECO:0007669"/>
    <property type="project" value="TreeGrafter"/>
</dbReference>
<keyword evidence="3" id="KW-0862">Zinc</keyword>
<evidence type="ECO:0000259" key="7">
    <source>
        <dbReference type="PROSITE" id="PS51266"/>
    </source>
</evidence>
<keyword evidence="10" id="KW-1185">Reference proteome</keyword>
<reference evidence="9 10" key="1">
    <citation type="submission" date="2020-10" db="EMBL/GenBank/DDBJ databases">
        <title>Plant Genome Project.</title>
        <authorList>
            <person name="Zhang R.-G."/>
        </authorList>
    </citation>
    <scope>NUCLEOTIDE SEQUENCE [LARGE SCALE GENOMIC DNA]</scope>
    <source>
        <strain evidence="9">FAFU-HL-1</strain>
        <tissue evidence="9">Leaf</tissue>
    </source>
</reference>
<feature type="domain" description="CTCHY-type" evidence="8">
    <location>
        <begin position="98"/>
        <end position="162"/>
    </location>
</feature>
<evidence type="ECO:0000256" key="2">
    <source>
        <dbReference type="ARBA" id="ARBA00022771"/>
    </source>
</evidence>
<evidence type="ECO:0000256" key="5">
    <source>
        <dbReference type="SAM" id="MobiDB-lite"/>
    </source>
</evidence>
<dbReference type="GO" id="GO:0006511">
    <property type="term" value="P:ubiquitin-dependent protein catabolic process"/>
    <property type="evidence" value="ECO:0007669"/>
    <property type="project" value="TreeGrafter"/>
</dbReference>
<sequence length="425" mass="48027">MEEEQNPASPSHTSTEQIQQDAAKLPHQYGTTGEDAKSELRVATKSFLAATAIMKLPSLSNPKDRHEIVRHDIKQVICLVCNTEQEVAQVCNKCGVKMGEYFCDICKFYDDDTSKQHFHCDECGICRLGGRENFFHCEKCGLFDCKSAVISEIILLDTTTYDRLAICSGHKILVKYQIGNFFILSNDLKCPGSCYVIDMRDNHSCVENSMKNYCPICYEYLFDSVKQARVMKCGHTMHMDCFREMAKRQQYRCPLCSKTVMDTAYYWKMLDEEPSNDIEWLMDSIASSGNVKGNLNGQDKIDAAMQLIDLILALTIDFMIPYAHNFGIGITKLGWLPCTYIYSAITGDFSFDRLRLFKCPGTTSMSKFLDMPDFLSHFCEGFFYRFPSSAMTATVLAKSHFTLLGTNANSAARIIPEGLQGPVDK</sequence>
<evidence type="ECO:0000256" key="3">
    <source>
        <dbReference type="ARBA" id="ARBA00022833"/>
    </source>
</evidence>
<dbReference type="PROSITE" id="PS51266">
    <property type="entry name" value="ZF_CHY"/>
    <property type="match status" value="1"/>
</dbReference>
<dbReference type="InterPro" id="IPR037275">
    <property type="entry name" value="Znf_CTCHY_sf"/>
</dbReference>
<feature type="compositionally biased region" description="Polar residues" evidence="5">
    <location>
        <begin position="1"/>
        <end position="20"/>
    </location>
</feature>
<dbReference type="InterPro" id="IPR001841">
    <property type="entry name" value="Znf_RING"/>
</dbReference>
<evidence type="ECO:0000256" key="1">
    <source>
        <dbReference type="ARBA" id="ARBA00022723"/>
    </source>
</evidence>
<organism evidence="9 10">
    <name type="scientific">Salix dunnii</name>
    <dbReference type="NCBI Taxonomy" id="1413687"/>
    <lineage>
        <taxon>Eukaryota</taxon>
        <taxon>Viridiplantae</taxon>
        <taxon>Streptophyta</taxon>
        <taxon>Embryophyta</taxon>
        <taxon>Tracheophyta</taxon>
        <taxon>Spermatophyta</taxon>
        <taxon>Magnoliopsida</taxon>
        <taxon>eudicotyledons</taxon>
        <taxon>Gunneridae</taxon>
        <taxon>Pentapetalae</taxon>
        <taxon>rosids</taxon>
        <taxon>fabids</taxon>
        <taxon>Malpighiales</taxon>
        <taxon>Salicaceae</taxon>
        <taxon>Saliceae</taxon>
        <taxon>Salix</taxon>
    </lineage>
</organism>
<evidence type="ECO:0000256" key="4">
    <source>
        <dbReference type="PROSITE-ProRule" id="PRU00601"/>
    </source>
</evidence>
<dbReference type="InterPro" id="IPR008913">
    <property type="entry name" value="Znf_CHY"/>
</dbReference>